<feature type="domain" description="Response regulatory" evidence="2">
    <location>
        <begin position="5"/>
        <end position="136"/>
    </location>
</feature>
<dbReference type="EMBL" id="QLLQ01000021">
    <property type="protein sequence ID" value="RAJ19302.1"/>
    <property type="molecule type" value="Genomic_DNA"/>
</dbReference>
<protein>
    <submittedName>
        <fullName evidence="3">CheY-like chemotaxis protein</fullName>
    </submittedName>
</protein>
<gene>
    <name evidence="3" type="ORF">LX77_03546</name>
</gene>
<feature type="modified residue" description="4-aspartylphosphate" evidence="1">
    <location>
        <position position="66"/>
    </location>
</feature>
<accession>A0A1A7QXI7</accession>
<proteinExistence type="predicted"/>
<dbReference type="PANTHER" id="PTHR44520">
    <property type="entry name" value="RESPONSE REGULATOR RCP1-RELATED"/>
    <property type="match status" value="1"/>
</dbReference>
<dbReference type="OrthoDB" id="673128at2"/>
<dbReference type="PROSITE" id="PS50110">
    <property type="entry name" value="RESPONSE_REGULATORY"/>
    <property type="match status" value="1"/>
</dbReference>
<evidence type="ECO:0000313" key="4">
    <source>
        <dbReference type="Proteomes" id="UP000248987"/>
    </source>
</evidence>
<evidence type="ECO:0000313" key="3">
    <source>
        <dbReference type="EMBL" id="RAJ19302.1"/>
    </source>
</evidence>
<dbReference type="Gene3D" id="3.40.50.2300">
    <property type="match status" value="1"/>
</dbReference>
<keyword evidence="1" id="KW-0597">Phosphoprotein</keyword>
<evidence type="ECO:0000256" key="1">
    <source>
        <dbReference type="PROSITE-ProRule" id="PRU00169"/>
    </source>
</evidence>
<name>A0A1A7QXI7_9FLAO</name>
<dbReference type="InterPro" id="IPR011006">
    <property type="entry name" value="CheY-like_superfamily"/>
</dbReference>
<dbReference type="InterPro" id="IPR001789">
    <property type="entry name" value="Sig_transdc_resp-reg_receiver"/>
</dbReference>
<dbReference type="STRING" id="49280.A9996_13575"/>
<comment type="caution">
    <text evidence="3">The sequence shown here is derived from an EMBL/GenBank/DDBJ whole genome shotgun (WGS) entry which is preliminary data.</text>
</comment>
<dbReference type="SUPFAM" id="SSF52172">
    <property type="entry name" value="CheY-like"/>
    <property type="match status" value="1"/>
</dbReference>
<evidence type="ECO:0000259" key="2">
    <source>
        <dbReference type="PROSITE" id="PS50110"/>
    </source>
</evidence>
<sequence>MMIKNVMLIDDNKIDVYVSQKVIEKYDPNVKTRAFNNAVLALSFFKLLEANNNIKSLSLPEIILLDVNMPEMNGFNFFKEFKELKVIKDHKIAVYMLSSSICPDDIIKAQKETHCSGYIIKPLTLEKLKKFIHEPEDTEHPQQFKKII</sequence>
<organism evidence="3 4">
    <name type="scientific">Gelidibacter algens</name>
    <dbReference type="NCBI Taxonomy" id="49280"/>
    <lineage>
        <taxon>Bacteria</taxon>
        <taxon>Pseudomonadati</taxon>
        <taxon>Bacteroidota</taxon>
        <taxon>Flavobacteriia</taxon>
        <taxon>Flavobacteriales</taxon>
        <taxon>Flavobacteriaceae</taxon>
        <taxon>Gelidibacter</taxon>
    </lineage>
</organism>
<dbReference type="AlphaFoldDB" id="A0A1A7QXI7"/>
<dbReference type="InterPro" id="IPR052893">
    <property type="entry name" value="TCS_response_regulator"/>
</dbReference>
<dbReference type="Pfam" id="PF00072">
    <property type="entry name" value="Response_reg"/>
    <property type="match status" value="1"/>
</dbReference>
<dbReference type="GO" id="GO:0000160">
    <property type="term" value="P:phosphorelay signal transduction system"/>
    <property type="evidence" value="ECO:0007669"/>
    <property type="project" value="InterPro"/>
</dbReference>
<reference evidence="3 4" key="1">
    <citation type="submission" date="2018-06" db="EMBL/GenBank/DDBJ databases">
        <title>Genomic Encyclopedia of Archaeal and Bacterial Type Strains, Phase II (KMG-II): from individual species to whole genera.</title>
        <authorList>
            <person name="Goeker M."/>
        </authorList>
    </citation>
    <scope>NUCLEOTIDE SEQUENCE [LARGE SCALE GENOMIC DNA]</scope>
    <source>
        <strain evidence="3 4">DSM 12408</strain>
    </source>
</reference>
<dbReference type="RefSeq" id="WP_066436065.1">
    <property type="nucleotide sequence ID" value="NZ_LZRN01000031.1"/>
</dbReference>
<dbReference type="PANTHER" id="PTHR44520:SF2">
    <property type="entry name" value="RESPONSE REGULATOR RCP1"/>
    <property type="match status" value="1"/>
</dbReference>
<dbReference type="Proteomes" id="UP000248987">
    <property type="component" value="Unassembled WGS sequence"/>
</dbReference>
<dbReference type="SMART" id="SM00448">
    <property type="entry name" value="REC"/>
    <property type="match status" value="1"/>
</dbReference>
<keyword evidence="4" id="KW-1185">Reference proteome</keyword>